<organism evidence="1 2">
    <name type="scientific">Brassica napus</name>
    <name type="common">Rape</name>
    <dbReference type="NCBI Taxonomy" id="3708"/>
    <lineage>
        <taxon>Eukaryota</taxon>
        <taxon>Viridiplantae</taxon>
        <taxon>Streptophyta</taxon>
        <taxon>Embryophyta</taxon>
        <taxon>Tracheophyta</taxon>
        <taxon>Spermatophyta</taxon>
        <taxon>Magnoliopsida</taxon>
        <taxon>eudicotyledons</taxon>
        <taxon>Gunneridae</taxon>
        <taxon>Pentapetalae</taxon>
        <taxon>rosids</taxon>
        <taxon>malvids</taxon>
        <taxon>Brassicales</taxon>
        <taxon>Brassicaceae</taxon>
        <taxon>Brassiceae</taxon>
        <taxon>Brassica</taxon>
    </lineage>
</organism>
<evidence type="ECO:0000313" key="2">
    <source>
        <dbReference type="Proteomes" id="UP000824890"/>
    </source>
</evidence>
<comment type="caution">
    <text evidence="1">The sequence shown here is derived from an EMBL/GenBank/DDBJ whole genome shotgun (WGS) entry which is preliminary data.</text>
</comment>
<keyword evidence="2" id="KW-1185">Reference proteome</keyword>
<feature type="non-terminal residue" evidence="1">
    <location>
        <position position="223"/>
    </location>
</feature>
<evidence type="ECO:0000313" key="1">
    <source>
        <dbReference type="EMBL" id="KAH0853220.1"/>
    </source>
</evidence>
<accession>A0ABQ7XB91</accession>
<dbReference type="EMBL" id="JAGKQM010000819">
    <property type="protein sequence ID" value="KAH0853220.1"/>
    <property type="molecule type" value="Genomic_DNA"/>
</dbReference>
<dbReference type="Proteomes" id="UP000824890">
    <property type="component" value="Unassembled WGS sequence"/>
</dbReference>
<sequence>MSTIFLKLIGVKNRDTHGKIKTMEMALKKKLMSTIFLNLIGVKNRDTHGKIKTMEMALKKTTSVESQGLKMDMRKDHVVGSLIPNHKTTTRTIPSTRAILNLGNENYSRWQEDMENYFWEYKVPEHKKLSIALDTLEECRIYFKEPTPHWEYVKELMYEHFEMRRLPPRTCPKRFVKLKPRQLHEREVTLTSHHNSYDQFRLYKFSGKGEDPRNYLQWEEDME</sequence>
<gene>
    <name evidence="1" type="ORF">HID58_093394</name>
</gene>
<reference evidence="1 2" key="1">
    <citation type="submission" date="2021-05" db="EMBL/GenBank/DDBJ databases">
        <title>Genome Assembly of Synthetic Allotetraploid Brassica napus Reveals Homoeologous Exchanges between Subgenomes.</title>
        <authorList>
            <person name="Davis J.T."/>
        </authorList>
    </citation>
    <scope>NUCLEOTIDE SEQUENCE [LARGE SCALE GENOMIC DNA]</scope>
    <source>
        <strain evidence="2">cv. Da-Ae</strain>
        <tissue evidence="1">Seedling</tissue>
    </source>
</reference>
<name>A0ABQ7XB91_BRANA</name>
<proteinExistence type="predicted"/>
<protein>
    <submittedName>
        <fullName evidence="1">Uncharacterized protein</fullName>
    </submittedName>
</protein>